<dbReference type="EMBL" id="CYZT01000333">
    <property type="protein sequence ID" value="CUP37128.1"/>
    <property type="molecule type" value="Genomic_DNA"/>
</dbReference>
<keyword evidence="1" id="KW-0378">Hydrolase</keyword>
<reference evidence="1 2" key="1">
    <citation type="submission" date="2015-09" db="EMBL/GenBank/DDBJ databases">
        <authorList>
            <consortium name="Pathogen Informatics"/>
        </authorList>
    </citation>
    <scope>NUCLEOTIDE SEQUENCE [LARGE SCALE GENOMIC DNA]</scope>
    <source>
        <strain evidence="1 2">2789STDY5608854</strain>
    </source>
</reference>
<dbReference type="PANTHER" id="PTHR43434:SF1">
    <property type="entry name" value="PHOSPHOGLYCOLATE PHOSPHATASE"/>
    <property type="match status" value="1"/>
</dbReference>
<dbReference type="AlphaFoldDB" id="A0A174MRX9"/>
<dbReference type="InterPro" id="IPR036412">
    <property type="entry name" value="HAD-like_sf"/>
</dbReference>
<accession>A0A174MRX9</accession>
<dbReference type="Proteomes" id="UP000095746">
    <property type="component" value="Unassembled WGS sequence"/>
</dbReference>
<dbReference type="PANTHER" id="PTHR43434">
    <property type="entry name" value="PHOSPHOGLYCOLATE PHOSPHATASE"/>
    <property type="match status" value="1"/>
</dbReference>
<sequence length="114" mass="12475">MLAARWPLFLVSNCQDGYIEAFFQAHGLGRYFTDYENPGRTGLPKADNIALVAERNGLRRPLYIGDTQGDYDAASKAGVPFLHAAYGFGRIDRPVPSVATFGDLPDAICRLTPP</sequence>
<evidence type="ECO:0000313" key="1">
    <source>
        <dbReference type="EMBL" id="CUP37128.1"/>
    </source>
</evidence>
<dbReference type="GO" id="GO:0008967">
    <property type="term" value="F:phosphoglycolate phosphatase activity"/>
    <property type="evidence" value="ECO:0007669"/>
    <property type="project" value="UniProtKB-EC"/>
</dbReference>
<dbReference type="InterPro" id="IPR050155">
    <property type="entry name" value="HAD-like_hydrolase_sf"/>
</dbReference>
<evidence type="ECO:0000313" key="2">
    <source>
        <dbReference type="Proteomes" id="UP000095746"/>
    </source>
</evidence>
<dbReference type="CDD" id="cd01427">
    <property type="entry name" value="HAD_like"/>
    <property type="match status" value="1"/>
</dbReference>
<proteinExistence type="predicted"/>
<dbReference type="InterPro" id="IPR006439">
    <property type="entry name" value="HAD-SF_hydro_IA"/>
</dbReference>
<dbReference type="GO" id="GO:0006281">
    <property type="term" value="P:DNA repair"/>
    <property type="evidence" value="ECO:0007669"/>
    <property type="project" value="TreeGrafter"/>
</dbReference>
<dbReference type="Gene3D" id="3.40.50.1000">
    <property type="entry name" value="HAD superfamily/HAD-like"/>
    <property type="match status" value="1"/>
</dbReference>
<dbReference type="SUPFAM" id="SSF56784">
    <property type="entry name" value="HAD-like"/>
    <property type="match status" value="1"/>
</dbReference>
<name>A0A174MRX9_FLAPL</name>
<dbReference type="NCBIfam" id="TIGR01549">
    <property type="entry name" value="HAD-SF-IA-v1"/>
    <property type="match status" value="1"/>
</dbReference>
<gene>
    <name evidence="1" type="primary">gph</name>
    <name evidence="1" type="ORF">ERS852411_03053</name>
</gene>
<dbReference type="InterPro" id="IPR023214">
    <property type="entry name" value="HAD_sf"/>
</dbReference>
<dbReference type="EC" id="3.1.3.18" evidence="1"/>
<protein>
    <submittedName>
        <fullName evidence="1">Phosphoglycolate phosphatase</fullName>
        <ecNumber evidence="1">3.1.3.18</ecNumber>
    </submittedName>
</protein>
<organism evidence="1 2">
    <name type="scientific">Flavonifractor plautii</name>
    <name type="common">Fusobacterium plautii</name>
    <dbReference type="NCBI Taxonomy" id="292800"/>
    <lineage>
        <taxon>Bacteria</taxon>
        <taxon>Bacillati</taxon>
        <taxon>Bacillota</taxon>
        <taxon>Clostridia</taxon>
        <taxon>Eubacteriales</taxon>
        <taxon>Oscillospiraceae</taxon>
        <taxon>Flavonifractor</taxon>
    </lineage>
</organism>